<gene>
    <name evidence="5" type="primary">rpoY</name>
    <name evidence="6" type="ORF">MOO44_06075</name>
</gene>
<reference evidence="6" key="1">
    <citation type="journal article" date="2022" name="Int. J. Syst. Evol. Microbiol.">
        <title>Apilactobacillus apisilvae sp. nov., Nicolia spurrieriana gen. nov. sp. nov., Bombilactobacillus folatiphilus sp. nov. and Bombilactobacillus thymidiniphilus sp. nov., four new lactic acid bacterial isolates from stingless bees Tetragonula carbonaria and Austroplebeia australis.</title>
        <authorList>
            <person name="Oliphant S.A."/>
            <person name="Watson-Haigh N.S."/>
            <person name="Sumby K.M."/>
            <person name="Gardner J."/>
            <person name="Groom S."/>
            <person name="Jiranek V."/>
        </authorList>
    </citation>
    <scope>NUCLEOTIDE SEQUENCE</scope>
    <source>
        <strain evidence="6">SGEP1_A5</strain>
    </source>
</reference>
<keyword evidence="4 5" id="KW-0804">Transcription</keyword>
<comment type="catalytic activity">
    <reaction evidence="5">
        <text>RNA(n) + a ribonucleoside 5'-triphosphate = RNA(n+1) + diphosphate</text>
        <dbReference type="Rhea" id="RHEA:21248"/>
        <dbReference type="Rhea" id="RHEA-COMP:14527"/>
        <dbReference type="Rhea" id="RHEA-COMP:17342"/>
        <dbReference type="ChEBI" id="CHEBI:33019"/>
        <dbReference type="ChEBI" id="CHEBI:61557"/>
        <dbReference type="ChEBI" id="CHEBI:140395"/>
        <dbReference type="EC" id="2.7.7.6"/>
    </reaction>
</comment>
<comment type="subunit">
    <text evidence="5">RNAP is composed of a core of 2 alpha, a beta and a beta' subunit. The core is associated with a delta subunit, and at least one of epsilon or omega. When a sigma factor is associated with the core the holoenzyme is formed, which can initiate transcription.</text>
</comment>
<evidence type="ECO:0000256" key="1">
    <source>
        <dbReference type="ARBA" id="ARBA00022478"/>
    </source>
</evidence>
<evidence type="ECO:0000256" key="4">
    <source>
        <dbReference type="ARBA" id="ARBA00023163"/>
    </source>
</evidence>
<dbReference type="InterPro" id="IPR009907">
    <property type="entry name" value="RpoY"/>
</dbReference>
<evidence type="ECO:0000313" key="7">
    <source>
        <dbReference type="Proteomes" id="UP000831181"/>
    </source>
</evidence>
<dbReference type="GO" id="GO:0003899">
    <property type="term" value="F:DNA-directed RNA polymerase activity"/>
    <property type="evidence" value="ECO:0007669"/>
    <property type="project" value="UniProtKB-UniRule"/>
</dbReference>
<dbReference type="Gene3D" id="3.10.20.730">
    <property type="entry name" value="RNAP, epsilon subunit-like"/>
    <property type="match status" value="1"/>
</dbReference>
<dbReference type="EMBL" id="CP093361">
    <property type="protein sequence ID" value="UQS86458.1"/>
    <property type="molecule type" value="Genomic_DNA"/>
</dbReference>
<dbReference type="EC" id="2.7.7.6" evidence="5"/>
<dbReference type="GO" id="GO:0006351">
    <property type="term" value="P:DNA-templated transcription"/>
    <property type="evidence" value="ECO:0007669"/>
    <property type="project" value="UniProtKB-UniRule"/>
</dbReference>
<evidence type="ECO:0000256" key="2">
    <source>
        <dbReference type="ARBA" id="ARBA00022679"/>
    </source>
</evidence>
<keyword evidence="1 5" id="KW-0240">DNA-directed RNA polymerase</keyword>
<name>A0A976X4Y8_9LACO</name>
<protein>
    <recommendedName>
        <fullName evidence="5">DNA-directed RNA polymerase subunit epsilon</fullName>
        <shortName evidence="5">RNAP epsilon subunit</shortName>
        <ecNumber evidence="5">2.7.7.6</ecNumber>
    </recommendedName>
    <alternativeName>
        <fullName evidence="5">RNA polymerase epsilon subunit</fullName>
    </alternativeName>
    <alternativeName>
        <fullName evidence="5">Transcriptase subunit epsilon</fullName>
    </alternativeName>
</protein>
<dbReference type="Proteomes" id="UP000831181">
    <property type="component" value="Chromosome"/>
</dbReference>
<proteinExistence type="inferred from homology"/>
<keyword evidence="2 5" id="KW-0808">Transferase</keyword>
<keyword evidence="7" id="KW-1185">Reference proteome</keyword>
<accession>A0A976X4Y8</accession>
<evidence type="ECO:0000256" key="5">
    <source>
        <dbReference type="HAMAP-Rule" id="MF_01553"/>
    </source>
</evidence>
<organism evidence="6 7">
    <name type="scientific">Nicoliella spurrieriana</name>
    <dbReference type="NCBI Taxonomy" id="2925830"/>
    <lineage>
        <taxon>Bacteria</taxon>
        <taxon>Bacillati</taxon>
        <taxon>Bacillota</taxon>
        <taxon>Bacilli</taxon>
        <taxon>Lactobacillales</taxon>
        <taxon>Lactobacillaceae</taxon>
        <taxon>Nicoliella</taxon>
    </lineage>
</organism>
<keyword evidence="3 5" id="KW-0548">Nucleotidyltransferase</keyword>
<dbReference type="GO" id="GO:0000428">
    <property type="term" value="C:DNA-directed RNA polymerase complex"/>
    <property type="evidence" value="ECO:0007669"/>
    <property type="project" value="UniProtKB-KW"/>
</dbReference>
<sequence length="72" mass="8608">MIFKVLYQDSVKRTPRRETTKSLYVEANTEVEARSMVESVKDYNIEYVEPLEGNHLEYEKKSPDFKITEFEK</sequence>
<dbReference type="KEGG" id="lbe:MOO44_06075"/>
<evidence type="ECO:0000256" key="3">
    <source>
        <dbReference type="ARBA" id="ARBA00022695"/>
    </source>
</evidence>
<dbReference type="RefSeq" id="WP_260116261.1">
    <property type="nucleotide sequence ID" value="NZ_CP093361.1"/>
</dbReference>
<dbReference type="AlphaFoldDB" id="A0A976X4Y8"/>
<comment type="function">
    <text evidence="5">A non-essential component of RNA polymerase (RNAP).</text>
</comment>
<dbReference type="GO" id="GO:0003677">
    <property type="term" value="F:DNA binding"/>
    <property type="evidence" value="ECO:0007669"/>
    <property type="project" value="UniProtKB-UniRule"/>
</dbReference>
<comment type="similarity">
    <text evidence="5">Belongs to the RNA polymerase subunit epsilon family.</text>
</comment>
<dbReference type="Pfam" id="PF07288">
    <property type="entry name" value="RpoY"/>
    <property type="match status" value="1"/>
</dbReference>
<dbReference type="NCBIfam" id="NF010188">
    <property type="entry name" value="PRK13667.1"/>
    <property type="match status" value="1"/>
</dbReference>
<evidence type="ECO:0000313" key="6">
    <source>
        <dbReference type="EMBL" id="UQS86458.1"/>
    </source>
</evidence>
<dbReference type="HAMAP" id="MF_01553">
    <property type="entry name" value="RNApol_bact_RpoY"/>
    <property type="match status" value="1"/>
</dbReference>